<dbReference type="SMART" id="SM00530">
    <property type="entry name" value="HTH_XRE"/>
    <property type="match status" value="1"/>
</dbReference>
<organism evidence="2 3">
    <name type="scientific">Haloactinospora alba</name>
    <dbReference type="NCBI Taxonomy" id="405555"/>
    <lineage>
        <taxon>Bacteria</taxon>
        <taxon>Bacillati</taxon>
        <taxon>Actinomycetota</taxon>
        <taxon>Actinomycetes</taxon>
        <taxon>Streptosporangiales</taxon>
        <taxon>Nocardiopsidaceae</taxon>
        <taxon>Haloactinospora</taxon>
    </lineage>
</organism>
<comment type="caution">
    <text evidence="2">The sequence shown here is derived from an EMBL/GenBank/DDBJ whole genome shotgun (WGS) entry which is preliminary data.</text>
</comment>
<proteinExistence type="predicted"/>
<protein>
    <submittedName>
        <fullName evidence="2">Helix-turn-helix protein</fullName>
    </submittedName>
</protein>
<dbReference type="InterPro" id="IPR010982">
    <property type="entry name" value="Lambda_DNA-bd_dom_sf"/>
</dbReference>
<dbReference type="Gene3D" id="1.10.260.40">
    <property type="entry name" value="lambda repressor-like DNA-binding domains"/>
    <property type="match status" value="1"/>
</dbReference>
<sequence>MGFAVRVWDIVDTVRCMIPSLFAESLMRFRELAGFTQLQLASRSGTAHSSVNRWENGGSLPKRDNAERMDAALGANGELVAAWRRSTTGTGLPAWARDLDAIERGALQLSIATPSLVPGYLQCEEYARAVFRAGLPLASPDEIDRLVELRCGRLAELGELQVTAVFPVSAVSGVSESIRRAQVEYLLKWADTERVSVHLVPEGTALMVPTSPLMVFTLRSGERAVVSDHADGNVVHESDTHDRITSWFTSALAASLPVTHSLEVLGKLS</sequence>
<name>A0A543NNP9_9ACTN</name>
<dbReference type="SUPFAM" id="SSF47413">
    <property type="entry name" value="lambda repressor-like DNA-binding domains"/>
    <property type="match status" value="1"/>
</dbReference>
<dbReference type="Proteomes" id="UP000317422">
    <property type="component" value="Unassembled WGS sequence"/>
</dbReference>
<keyword evidence="3" id="KW-1185">Reference proteome</keyword>
<dbReference type="Pfam" id="PF19054">
    <property type="entry name" value="DUF5753"/>
    <property type="match status" value="1"/>
</dbReference>
<reference evidence="2 3" key="1">
    <citation type="submission" date="2019-06" db="EMBL/GenBank/DDBJ databases">
        <title>Sequencing the genomes of 1000 actinobacteria strains.</title>
        <authorList>
            <person name="Klenk H.-P."/>
        </authorList>
    </citation>
    <scope>NUCLEOTIDE SEQUENCE [LARGE SCALE GENOMIC DNA]</scope>
    <source>
        <strain evidence="2 3">DSM 45015</strain>
    </source>
</reference>
<dbReference type="EMBL" id="VFQC01000001">
    <property type="protein sequence ID" value="TQN33417.1"/>
    <property type="molecule type" value="Genomic_DNA"/>
</dbReference>
<dbReference type="GO" id="GO:0003677">
    <property type="term" value="F:DNA binding"/>
    <property type="evidence" value="ECO:0007669"/>
    <property type="project" value="InterPro"/>
</dbReference>
<dbReference type="PROSITE" id="PS50943">
    <property type="entry name" value="HTH_CROC1"/>
    <property type="match status" value="1"/>
</dbReference>
<dbReference type="AlphaFoldDB" id="A0A543NNP9"/>
<feature type="domain" description="HTH cro/C1-type" evidence="1">
    <location>
        <begin position="26"/>
        <end position="80"/>
    </location>
</feature>
<evidence type="ECO:0000259" key="1">
    <source>
        <dbReference type="PROSITE" id="PS50943"/>
    </source>
</evidence>
<evidence type="ECO:0000313" key="2">
    <source>
        <dbReference type="EMBL" id="TQN33417.1"/>
    </source>
</evidence>
<dbReference type="InterPro" id="IPR043917">
    <property type="entry name" value="DUF5753"/>
</dbReference>
<dbReference type="InterPro" id="IPR001387">
    <property type="entry name" value="Cro/C1-type_HTH"/>
</dbReference>
<evidence type="ECO:0000313" key="3">
    <source>
        <dbReference type="Proteomes" id="UP000317422"/>
    </source>
</evidence>
<gene>
    <name evidence="2" type="ORF">FHX37_3433</name>
</gene>
<dbReference type="RefSeq" id="WP_342777623.1">
    <property type="nucleotide sequence ID" value="NZ_VFQC01000001.1"/>
</dbReference>
<dbReference type="CDD" id="cd00093">
    <property type="entry name" value="HTH_XRE"/>
    <property type="match status" value="1"/>
</dbReference>
<accession>A0A543NNP9</accession>
<dbReference type="Pfam" id="PF13560">
    <property type="entry name" value="HTH_31"/>
    <property type="match status" value="1"/>
</dbReference>